<dbReference type="RefSeq" id="XP_026669772.1">
    <property type="nucleotide sequence ID" value="XM_026813971.1"/>
</dbReference>
<feature type="compositionally biased region" description="Polar residues" evidence="1">
    <location>
        <begin position="347"/>
        <end position="397"/>
    </location>
</feature>
<dbReference type="RefSeq" id="XP_026669780.1">
    <property type="nucleotide sequence ID" value="XM_026813979.1"/>
</dbReference>
<dbReference type="Proteomes" id="UP000694925">
    <property type="component" value="Unplaced"/>
</dbReference>
<evidence type="ECO:0000313" key="5">
    <source>
        <dbReference type="RefSeq" id="XP_026669780.1"/>
    </source>
</evidence>
<dbReference type="AlphaFoldDB" id="A0AAJ7WB74"/>
<evidence type="ECO:0000256" key="1">
    <source>
        <dbReference type="SAM" id="MobiDB-lite"/>
    </source>
</evidence>
<dbReference type="GeneID" id="108625509"/>
<gene>
    <name evidence="3 4 5" type="primary">LOC108625509</name>
</gene>
<feature type="region of interest" description="Disordered" evidence="1">
    <location>
        <begin position="63"/>
        <end position="84"/>
    </location>
</feature>
<evidence type="ECO:0000313" key="3">
    <source>
        <dbReference type="RefSeq" id="XP_026669772.1"/>
    </source>
</evidence>
<organism evidence="2 4">
    <name type="scientific">Ceratina calcarata</name>
    <dbReference type="NCBI Taxonomy" id="156304"/>
    <lineage>
        <taxon>Eukaryota</taxon>
        <taxon>Metazoa</taxon>
        <taxon>Ecdysozoa</taxon>
        <taxon>Arthropoda</taxon>
        <taxon>Hexapoda</taxon>
        <taxon>Insecta</taxon>
        <taxon>Pterygota</taxon>
        <taxon>Neoptera</taxon>
        <taxon>Endopterygota</taxon>
        <taxon>Hymenoptera</taxon>
        <taxon>Apocrita</taxon>
        <taxon>Aculeata</taxon>
        <taxon>Apoidea</taxon>
        <taxon>Anthophila</taxon>
        <taxon>Apidae</taxon>
        <taxon>Ceratina</taxon>
        <taxon>Zadontomerus</taxon>
    </lineage>
</organism>
<protein>
    <submittedName>
        <fullName evidence="3 4">Uncharacterized protein LOC108625509 isoform X1</fullName>
    </submittedName>
</protein>
<keyword evidence="2" id="KW-1185">Reference proteome</keyword>
<evidence type="ECO:0000313" key="2">
    <source>
        <dbReference type="Proteomes" id="UP000694925"/>
    </source>
</evidence>
<proteinExistence type="predicted"/>
<dbReference type="KEGG" id="ccal:108625509"/>
<dbReference type="RefSeq" id="XP_026669774.1">
    <property type="nucleotide sequence ID" value="XM_026813973.1"/>
</dbReference>
<feature type="compositionally biased region" description="Basic and acidic residues" evidence="1">
    <location>
        <begin position="65"/>
        <end position="78"/>
    </location>
</feature>
<name>A0AAJ7WB74_9HYME</name>
<reference evidence="3 4" key="1">
    <citation type="submission" date="2025-04" db="UniProtKB">
        <authorList>
            <consortium name="RefSeq"/>
        </authorList>
    </citation>
    <scope>IDENTIFICATION</scope>
    <source>
        <tissue evidence="3 4">Whole body</tissue>
    </source>
</reference>
<accession>A0AAJ7WB74</accession>
<sequence length="712" mass="77985">MPAFDCQTILARGFTTPPQLPKTPKIMRDLIVIAVMAVVVAGYKKGRAYTGLLEDFPPYQGTHQSLHEQHHPFQEHSFKTQPYQPYRSRPYRQEFSSYPEQLFLKDSSLLKDYSSLKSRPFLEDSPSFRDFDPKGQSLKSGSFYDDSTQLKDSVDFRQPHSLRSRPYFDDSPSLKDSAEFKDQSSFFADGQLYKSRTNFASEQAAQDQTYLRDDFRFADIYDKQSPRDQSVQQLASSSFDRNSEYLKYGEYFNANCICFRYLLREKRFACYSGNHGLGYASVPAVSPYENALPLSEEGSTTMAPPMASTTTHQPLLQSTVSSTIDQVHMSATSEPKMASSKVPHAATMQTTKSDTLLVGGSSTLTDSTKSPVTAKQSSNLAQPSTGLTTESSSPVMTTESPDVFFERHKMPPIEFPGAKFTSLPQSYYNFNGGLRNNSPVSLLGYLLSQSGKTGIKLNEHASSLLNPPLPEGNNFGNKIQSSMLNYVLPEESKLKDNLQSSLLNYLLQQELNRGLSFQQSPVSGNTNYVQLASLAEKPKITLPGMSIATLSPVSRPLQTINYVSPTATLPRVSSFGAQVSPTGILPLGAASPPGLSPSVFNSLPGGMSDGIPAGIPAGISANVPTVPTLNFGQNLQHVGQLQQLAPATSQPFSTGGLQLQLGGFGGLDYTLRANPVQRSTDFGLAKMGLSLPELPRHQLPAVSKIGFEQHLW</sequence>
<feature type="region of interest" description="Disordered" evidence="1">
    <location>
        <begin position="330"/>
        <end position="397"/>
    </location>
</feature>
<evidence type="ECO:0000313" key="4">
    <source>
        <dbReference type="RefSeq" id="XP_026669774.1"/>
    </source>
</evidence>